<accession>A0A6M6DZ18</accession>
<keyword evidence="1" id="KW-0614">Plasmid</keyword>
<organism evidence="1 2">
    <name type="scientific">Priestia megaterium</name>
    <name type="common">Bacillus megaterium</name>
    <dbReference type="NCBI Taxonomy" id="1404"/>
    <lineage>
        <taxon>Bacteria</taxon>
        <taxon>Bacillati</taxon>
        <taxon>Bacillota</taxon>
        <taxon>Bacilli</taxon>
        <taxon>Bacillales</taxon>
        <taxon>Bacillaceae</taxon>
        <taxon>Priestia</taxon>
    </lineage>
</organism>
<dbReference type="AlphaFoldDB" id="A0A6M6DZ18"/>
<sequence>MNVKYFLIDKGKEEIAGPDIESNTKIKKTFSIEEIETLIEEPNVLLFVNKHDNLLEPIFKEELLEKWGKEFVSNINTNDCGSVDDYENGYFYYIDVWEMGEKAKIVVFSLQH</sequence>
<gene>
    <name evidence="1" type="ORF">FDZ14_29085</name>
</gene>
<dbReference type="RefSeq" id="WP_171778134.1">
    <property type="nucleotide sequence ID" value="NZ_CP045273.1"/>
</dbReference>
<evidence type="ECO:0000313" key="1">
    <source>
        <dbReference type="EMBL" id="QJX80153.1"/>
    </source>
</evidence>
<protein>
    <submittedName>
        <fullName evidence="1">Uncharacterized protein</fullName>
    </submittedName>
</protein>
<name>A0A6M6DZ18_PRIMG</name>
<proteinExistence type="predicted"/>
<evidence type="ECO:0000313" key="2">
    <source>
        <dbReference type="Proteomes" id="UP000501076"/>
    </source>
</evidence>
<reference evidence="1 2" key="1">
    <citation type="submission" date="2019-10" db="EMBL/GenBank/DDBJ databases">
        <title>Complete genome sequences for adaption low water activity.</title>
        <authorList>
            <person name="Zhao L."/>
            <person name="Zhong J."/>
        </authorList>
    </citation>
    <scope>NUCLEOTIDE SEQUENCE [LARGE SCALE GENOMIC DNA]</scope>
    <source>
        <strain evidence="1 2">FDU301</strain>
        <plasmid evidence="2">pfdu301a</plasmid>
    </source>
</reference>
<dbReference type="EMBL" id="CP045273">
    <property type="protein sequence ID" value="QJX80153.1"/>
    <property type="molecule type" value="Genomic_DNA"/>
</dbReference>
<geneLocation type="plasmid" evidence="2">
    <name>pfdu301a</name>
</geneLocation>
<dbReference type="Proteomes" id="UP000501076">
    <property type="component" value="Plasmid pFDU301A"/>
</dbReference>